<dbReference type="InParanoid" id="A0A316VA31"/>
<comment type="similarity">
    <text evidence="10">Belongs to the DHHC palmitoyltransferase family.</text>
</comment>
<feature type="transmembrane region" description="Helical" evidence="10">
    <location>
        <begin position="325"/>
        <end position="345"/>
    </location>
</feature>
<evidence type="ECO:0000259" key="12">
    <source>
        <dbReference type="Pfam" id="PF01529"/>
    </source>
</evidence>
<keyword evidence="2 10" id="KW-0808">Transferase</keyword>
<dbReference type="PANTHER" id="PTHR12246">
    <property type="entry name" value="PALMITOYLTRANSFERASE ZDHHC16"/>
    <property type="match status" value="1"/>
</dbReference>
<keyword evidence="4 10" id="KW-1133">Transmembrane helix</keyword>
<keyword evidence="8 10" id="KW-0012">Acyltransferase</keyword>
<dbReference type="RefSeq" id="XP_025354658.1">
    <property type="nucleotide sequence ID" value="XM_025497379.1"/>
</dbReference>
<dbReference type="InterPro" id="IPR039859">
    <property type="entry name" value="PFA4/ZDH16/20/ERF2-like"/>
</dbReference>
<feature type="domain" description="Palmitoyltransferase DHHC" evidence="12">
    <location>
        <begin position="290"/>
        <end position="402"/>
    </location>
</feature>
<dbReference type="Proteomes" id="UP000245771">
    <property type="component" value="Unassembled WGS sequence"/>
</dbReference>
<evidence type="ECO:0000256" key="7">
    <source>
        <dbReference type="ARBA" id="ARBA00023288"/>
    </source>
</evidence>
<dbReference type="GO" id="GO:0019706">
    <property type="term" value="F:protein-cysteine S-palmitoyltransferase activity"/>
    <property type="evidence" value="ECO:0007669"/>
    <property type="project" value="UniProtKB-EC"/>
</dbReference>
<dbReference type="AlphaFoldDB" id="A0A316VA31"/>
<evidence type="ECO:0000256" key="5">
    <source>
        <dbReference type="ARBA" id="ARBA00023136"/>
    </source>
</evidence>
<gene>
    <name evidence="13" type="ORF">FA14DRAFT_148723</name>
</gene>
<dbReference type="GO" id="GO:0016020">
    <property type="term" value="C:membrane"/>
    <property type="evidence" value="ECO:0007669"/>
    <property type="project" value="UniProtKB-SubCell"/>
</dbReference>
<name>A0A316VA31_9BASI</name>
<feature type="region of interest" description="Disordered" evidence="11">
    <location>
        <begin position="159"/>
        <end position="180"/>
    </location>
</feature>
<dbReference type="PROSITE" id="PS50216">
    <property type="entry name" value="DHHC"/>
    <property type="match status" value="1"/>
</dbReference>
<organism evidence="13 14">
    <name type="scientific">Meira miltonrushii</name>
    <dbReference type="NCBI Taxonomy" id="1280837"/>
    <lineage>
        <taxon>Eukaryota</taxon>
        <taxon>Fungi</taxon>
        <taxon>Dikarya</taxon>
        <taxon>Basidiomycota</taxon>
        <taxon>Ustilaginomycotina</taxon>
        <taxon>Exobasidiomycetes</taxon>
        <taxon>Exobasidiales</taxon>
        <taxon>Brachybasidiaceae</taxon>
        <taxon>Meira</taxon>
    </lineage>
</organism>
<keyword evidence="6" id="KW-0564">Palmitate</keyword>
<sequence>MRFLAQAVHRSFRKVEHCADWMTGAAGPIFVLLCCALVSIGMWTFFTSMFINLAPLPPSIQHLFNTHSPAHIILGLTSAIAEHPWQMIRWFTILFACFFIVYSIGYHYYMAVKEPSGSVLEGLSEALGERRNGPGSELWWSRYRRRAVRESILAARQAKRRKFGSQSSRTSNGDLNGRNSAAHGLLNDNTSISSNSISDAEVQRVEDGEDLWVHVKMCHKCQRVPLWKALACLPPELRAIERSLRSKRPLSASYLVDEPELLDDATRGESAEDVRRWLGAEAENLVPPPKPERTHHCSICDTCILKFDHHCPWLNQCVGIGNERYFVLFMVWLSIGCTVVVFSGWKTVRKAVSFDPWEFPYTPRLFPLLTFALCAIMGFALAVMAAWQLLIIGWGETSVENSDNTHYRELSKRKGLSFSNVYDLGFMHNLALYFNIGPFSHHSIFTILAPWRIEPYSDGWHFAKKMGMSGRHEGVNPEEELTDDEVERDDAHPLAK</sequence>
<reference evidence="13 14" key="1">
    <citation type="journal article" date="2018" name="Mol. Biol. Evol.">
        <title>Broad Genomic Sampling Reveals a Smut Pathogenic Ancestry of the Fungal Clade Ustilaginomycotina.</title>
        <authorList>
            <person name="Kijpornyongpan T."/>
            <person name="Mondo S.J."/>
            <person name="Barry K."/>
            <person name="Sandor L."/>
            <person name="Lee J."/>
            <person name="Lipzen A."/>
            <person name="Pangilinan J."/>
            <person name="LaButti K."/>
            <person name="Hainaut M."/>
            <person name="Henrissat B."/>
            <person name="Grigoriev I.V."/>
            <person name="Spatafora J.W."/>
            <person name="Aime M.C."/>
        </authorList>
    </citation>
    <scope>NUCLEOTIDE SEQUENCE [LARGE SCALE GENOMIC DNA]</scope>
    <source>
        <strain evidence="13 14">MCA 3882</strain>
    </source>
</reference>
<evidence type="ECO:0000313" key="13">
    <source>
        <dbReference type="EMBL" id="PWN34356.1"/>
    </source>
</evidence>
<accession>A0A316VA31</accession>
<evidence type="ECO:0000256" key="6">
    <source>
        <dbReference type="ARBA" id="ARBA00023139"/>
    </source>
</evidence>
<keyword evidence="5 10" id="KW-0472">Membrane</keyword>
<keyword evidence="7" id="KW-0449">Lipoprotein</keyword>
<dbReference type="EC" id="2.3.1.225" evidence="10"/>
<feature type="transmembrane region" description="Helical" evidence="10">
    <location>
        <begin position="365"/>
        <end position="387"/>
    </location>
</feature>
<feature type="transmembrane region" description="Helical" evidence="10">
    <location>
        <begin position="21"/>
        <end position="46"/>
    </location>
</feature>
<dbReference type="STRING" id="1280837.A0A316VA31"/>
<dbReference type="GeneID" id="37019160"/>
<evidence type="ECO:0000256" key="1">
    <source>
        <dbReference type="ARBA" id="ARBA00004141"/>
    </source>
</evidence>
<evidence type="ECO:0000256" key="11">
    <source>
        <dbReference type="SAM" id="MobiDB-lite"/>
    </source>
</evidence>
<evidence type="ECO:0000256" key="9">
    <source>
        <dbReference type="ARBA" id="ARBA00048048"/>
    </source>
</evidence>
<comment type="domain">
    <text evidence="10">The DHHC domain is required for palmitoyltransferase activity.</text>
</comment>
<proteinExistence type="inferred from homology"/>
<keyword evidence="3 10" id="KW-0812">Transmembrane</keyword>
<dbReference type="EMBL" id="KZ819604">
    <property type="protein sequence ID" value="PWN34356.1"/>
    <property type="molecule type" value="Genomic_DNA"/>
</dbReference>
<evidence type="ECO:0000256" key="3">
    <source>
        <dbReference type="ARBA" id="ARBA00022692"/>
    </source>
</evidence>
<evidence type="ECO:0000256" key="10">
    <source>
        <dbReference type="RuleBase" id="RU079119"/>
    </source>
</evidence>
<dbReference type="OrthoDB" id="9909019at2759"/>
<keyword evidence="14" id="KW-1185">Reference proteome</keyword>
<feature type="compositionally biased region" description="Polar residues" evidence="11">
    <location>
        <begin position="164"/>
        <end position="179"/>
    </location>
</feature>
<evidence type="ECO:0000256" key="8">
    <source>
        <dbReference type="ARBA" id="ARBA00023315"/>
    </source>
</evidence>
<comment type="subcellular location">
    <subcellularLocation>
        <location evidence="1">Membrane</location>
        <topology evidence="1">Multi-pass membrane protein</topology>
    </subcellularLocation>
</comment>
<evidence type="ECO:0000313" key="14">
    <source>
        <dbReference type="Proteomes" id="UP000245771"/>
    </source>
</evidence>
<evidence type="ECO:0000256" key="2">
    <source>
        <dbReference type="ARBA" id="ARBA00022679"/>
    </source>
</evidence>
<dbReference type="InterPro" id="IPR001594">
    <property type="entry name" value="Palmitoyltrfase_DHHC"/>
</dbReference>
<feature type="region of interest" description="Disordered" evidence="11">
    <location>
        <begin position="471"/>
        <end position="496"/>
    </location>
</feature>
<dbReference type="Pfam" id="PF01529">
    <property type="entry name" value="DHHC"/>
    <property type="match status" value="1"/>
</dbReference>
<feature type="transmembrane region" description="Helical" evidence="10">
    <location>
        <begin position="87"/>
        <end position="109"/>
    </location>
</feature>
<evidence type="ECO:0000256" key="4">
    <source>
        <dbReference type="ARBA" id="ARBA00022989"/>
    </source>
</evidence>
<feature type="compositionally biased region" description="Acidic residues" evidence="11">
    <location>
        <begin position="476"/>
        <end position="488"/>
    </location>
</feature>
<comment type="catalytic activity">
    <reaction evidence="9 10">
        <text>L-cysteinyl-[protein] + hexadecanoyl-CoA = S-hexadecanoyl-L-cysteinyl-[protein] + CoA</text>
        <dbReference type="Rhea" id="RHEA:36683"/>
        <dbReference type="Rhea" id="RHEA-COMP:10131"/>
        <dbReference type="Rhea" id="RHEA-COMP:11032"/>
        <dbReference type="ChEBI" id="CHEBI:29950"/>
        <dbReference type="ChEBI" id="CHEBI:57287"/>
        <dbReference type="ChEBI" id="CHEBI:57379"/>
        <dbReference type="ChEBI" id="CHEBI:74151"/>
        <dbReference type="EC" id="2.3.1.225"/>
    </reaction>
</comment>
<protein>
    <recommendedName>
        <fullName evidence="10">Palmitoyltransferase</fullName>
        <ecNumber evidence="10">2.3.1.225</ecNumber>
    </recommendedName>
</protein>